<comment type="caution">
    <text evidence="1">The sequence shown here is derived from an EMBL/GenBank/DDBJ whole genome shotgun (WGS) entry which is preliminary data.</text>
</comment>
<keyword evidence="2" id="KW-1185">Reference proteome</keyword>
<accession>A0A7W7CJ98</accession>
<organism evidence="1 2">
    <name type="scientific">Crossiella cryophila</name>
    <dbReference type="NCBI Taxonomy" id="43355"/>
    <lineage>
        <taxon>Bacteria</taxon>
        <taxon>Bacillati</taxon>
        <taxon>Actinomycetota</taxon>
        <taxon>Actinomycetes</taxon>
        <taxon>Pseudonocardiales</taxon>
        <taxon>Pseudonocardiaceae</taxon>
        <taxon>Crossiella</taxon>
    </lineage>
</organism>
<name>A0A7W7CJ98_9PSEU</name>
<dbReference type="Pfam" id="PF04228">
    <property type="entry name" value="Zn_peptidase"/>
    <property type="match status" value="1"/>
</dbReference>
<sequence>MDILARNAVADVQEYWTERFPKDFGKPYQGVSRFVSYDSGGANLQLCRTNTKDLVNAFFCPSEDTIAWDRGQLLPQLAEKFGDLAVVTVLAHEIGHAVSQRAGLAKPGTQTIVSEQQADCFTGAFFKHVAEGRAPHFVVSTGEGLNSVLQTMFSLRDQVGSSFTSRNAHGNAFDRVSAFQFGFSQGPVRCAQIDLVEIQRRITELPFKATDGNRGNLPITAENILQIVENLKQVFKDSGAAPPEVLNGSVACPNGKVTQPASYCPANNTISLEVAQLAEIGAPPQRGAKKGTAIGDFAALAEVASRYVLSVQKATGFPLDDTNAGLRTACLVGSWGGALLERPSGGRNPVGSIRISAGDLDEAVAELLSGKSLIAADVNGKHVPSGFARIEAFRIGFMEGSAPCVEDFGA</sequence>
<evidence type="ECO:0000313" key="2">
    <source>
        <dbReference type="Proteomes" id="UP000533598"/>
    </source>
</evidence>
<protein>
    <recommendedName>
        <fullName evidence="3">Metalloprotease</fullName>
    </recommendedName>
</protein>
<dbReference type="EMBL" id="JACHMH010000001">
    <property type="protein sequence ID" value="MBB4682244.1"/>
    <property type="molecule type" value="Genomic_DNA"/>
</dbReference>
<dbReference type="AlphaFoldDB" id="A0A7W7CJ98"/>
<dbReference type="InterPro" id="IPR007343">
    <property type="entry name" value="Uncharacterised_pept_Zn_put"/>
</dbReference>
<dbReference type="Proteomes" id="UP000533598">
    <property type="component" value="Unassembled WGS sequence"/>
</dbReference>
<evidence type="ECO:0000313" key="1">
    <source>
        <dbReference type="EMBL" id="MBB4682244.1"/>
    </source>
</evidence>
<evidence type="ECO:0008006" key="3">
    <source>
        <dbReference type="Google" id="ProtNLM"/>
    </source>
</evidence>
<dbReference type="RefSeq" id="WP_246492714.1">
    <property type="nucleotide sequence ID" value="NZ_BAAAUI010000007.1"/>
</dbReference>
<gene>
    <name evidence="1" type="ORF">HNR67_008362</name>
</gene>
<proteinExistence type="predicted"/>
<reference evidence="1 2" key="1">
    <citation type="submission" date="2020-08" db="EMBL/GenBank/DDBJ databases">
        <title>Sequencing the genomes of 1000 actinobacteria strains.</title>
        <authorList>
            <person name="Klenk H.-P."/>
        </authorList>
    </citation>
    <scope>NUCLEOTIDE SEQUENCE [LARGE SCALE GENOMIC DNA]</scope>
    <source>
        <strain evidence="1 2">DSM 44230</strain>
    </source>
</reference>
<dbReference type="SUPFAM" id="SSF55486">
    <property type="entry name" value="Metalloproteases ('zincins'), catalytic domain"/>
    <property type="match status" value="1"/>
</dbReference>